<sequence>MLNSASATAEVMGKSRHVCLGRDGLLRIFLSPDNCFLLVLLGISGVAIENHCCINKLADVEFAQRIPVWFIQ</sequence>
<evidence type="ECO:0000313" key="1">
    <source>
        <dbReference type="EMBL" id="MBC3917924.1"/>
    </source>
</evidence>
<dbReference type="Proteomes" id="UP000650424">
    <property type="component" value="Unassembled WGS sequence"/>
</dbReference>
<protein>
    <submittedName>
        <fullName evidence="1">Uncharacterized protein</fullName>
    </submittedName>
</protein>
<proteinExistence type="predicted"/>
<keyword evidence="2" id="KW-1185">Reference proteome</keyword>
<accession>A0ABR6ZQN0</accession>
<dbReference type="RefSeq" id="WP_186947151.1">
    <property type="nucleotide sequence ID" value="NZ_JACOGF010000004.1"/>
</dbReference>
<comment type="caution">
    <text evidence="1">The sequence shown here is derived from an EMBL/GenBank/DDBJ whole genome shotgun (WGS) entry which is preliminary data.</text>
</comment>
<organism evidence="1 2">
    <name type="scientific">Undibacterium hunanense</name>
    <dbReference type="NCBI Taxonomy" id="2762292"/>
    <lineage>
        <taxon>Bacteria</taxon>
        <taxon>Pseudomonadati</taxon>
        <taxon>Pseudomonadota</taxon>
        <taxon>Betaproteobacteria</taxon>
        <taxon>Burkholderiales</taxon>
        <taxon>Oxalobacteraceae</taxon>
        <taxon>Undibacterium</taxon>
    </lineage>
</organism>
<evidence type="ECO:0000313" key="2">
    <source>
        <dbReference type="Proteomes" id="UP000650424"/>
    </source>
</evidence>
<name>A0ABR6ZQN0_9BURK</name>
<reference evidence="1 2" key="1">
    <citation type="submission" date="2020-08" db="EMBL/GenBank/DDBJ databases">
        <title>Novel species isolated from subtropical streams in China.</title>
        <authorList>
            <person name="Lu H."/>
        </authorList>
    </citation>
    <scope>NUCLEOTIDE SEQUENCE [LARGE SCALE GENOMIC DNA]</scope>
    <source>
        <strain evidence="1 2">CY18W</strain>
    </source>
</reference>
<gene>
    <name evidence="1" type="ORF">H8L32_10600</name>
</gene>
<dbReference type="EMBL" id="JACOGF010000004">
    <property type="protein sequence ID" value="MBC3917924.1"/>
    <property type="molecule type" value="Genomic_DNA"/>
</dbReference>